<dbReference type="GO" id="GO:0070062">
    <property type="term" value="C:extracellular exosome"/>
    <property type="evidence" value="ECO:0007669"/>
    <property type="project" value="TreeGrafter"/>
</dbReference>
<evidence type="ECO:0000256" key="13">
    <source>
        <dbReference type="ARBA" id="ARBA00023034"/>
    </source>
</evidence>
<dbReference type="InterPro" id="IPR057576">
    <property type="entry name" value="NUCB1_N"/>
</dbReference>
<evidence type="ECO:0000256" key="10">
    <source>
        <dbReference type="ARBA" id="ARBA00022729"/>
    </source>
</evidence>
<evidence type="ECO:0000256" key="12">
    <source>
        <dbReference type="ARBA" id="ARBA00022837"/>
    </source>
</evidence>
<dbReference type="GO" id="GO:0005793">
    <property type="term" value="C:endoplasmic reticulum-Golgi intermediate compartment"/>
    <property type="evidence" value="ECO:0007669"/>
    <property type="project" value="TreeGrafter"/>
</dbReference>
<evidence type="ECO:0000313" key="21">
    <source>
        <dbReference type="Proteomes" id="UP001168821"/>
    </source>
</evidence>
<dbReference type="InterPro" id="IPR011992">
    <property type="entry name" value="EF-hand-dom_pair"/>
</dbReference>
<evidence type="ECO:0000259" key="19">
    <source>
        <dbReference type="PROSITE" id="PS50222"/>
    </source>
</evidence>
<proteinExistence type="inferred from homology"/>
<dbReference type="CDD" id="cd00051">
    <property type="entry name" value="EFh"/>
    <property type="match status" value="1"/>
</dbReference>
<dbReference type="Pfam" id="PF25434">
    <property type="entry name" value="NUCB1_N"/>
    <property type="match status" value="1"/>
</dbReference>
<dbReference type="InterPro" id="IPR018247">
    <property type="entry name" value="EF_Hand_1_Ca_BS"/>
</dbReference>
<dbReference type="InterPro" id="IPR040250">
    <property type="entry name" value="Nucleobindin"/>
</dbReference>
<dbReference type="PANTHER" id="PTHR19237">
    <property type="entry name" value="NUCLEOBINDIN"/>
    <property type="match status" value="1"/>
</dbReference>
<dbReference type="Gene3D" id="1.10.238.10">
    <property type="entry name" value="EF-hand"/>
    <property type="match status" value="1"/>
</dbReference>
<feature type="signal peptide" evidence="18">
    <location>
        <begin position="1"/>
        <end position="19"/>
    </location>
</feature>
<keyword evidence="11" id="KW-0677">Repeat</keyword>
<keyword evidence="14" id="KW-0238">DNA-binding</keyword>
<dbReference type="GO" id="GO:0005085">
    <property type="term" value="F:guanyl-nucleotide exchange factor activity"/>
    <property type="evidence" value="ECO:0007669"/>
    <property type="project" value="UniProtKB-KW"/>
</dbReference>
<keyword evidence="12" id="KW-0106">Calcium</keyword>
<dbReference type="PROSITE" id="PS00018">
    <property type="entry name" value="EF_HAND_1"/>
    <property type="match status" value="1"/>
</dbReference>
<comment type="similarity">
    <text evidence="5">Belongs to the nucleobindin family.</text>
</comment>
<evidence type="ECO:0000256" key="1">
    <source>
        <dbReference type="ARBA" id="ARBA00004170"/>
    </source>
</evidence>
<feature type="region of interest" description="Disordered" evidence="17">
    <location>
        <begin position="378"/>
        <end position="407"/>
    </location>
</feature>
<evidence type="ECO:0000313" key="20">
    <source>
        <dbReference type="EMBL" id="KAJ3660644.1"/>
    </source>
</evidence>
<evidence type="ECO:0000256" key="4">
    <source>
        <dbReference type="ARBA" id="ARBA00004613"/>
    </source>
</evidence>
<dbReference type="PROSITE" id="PS50222">
    <property type="entry name" value="EF_HAND_2"/>
    <property type="match status" value="1"/>
</dbReference>
<evidence type="ECO:0000256" key="8">
    <source>
        <dbReference type="ARBA" id="ARBA00022553"/>
    </source>
</evidence>
<keyword evidence="7" id="KW-0964">Secreted</keyword>
<accession>A0AA38IX86</accession>
<comment type="subcellular location">
    <subcellularLocation>
        <location evidence="2">Cytoplasm</location>
    </subcellularLocation>
    <subcellularLocation>
        <location evidence="3">Golgi apparatus</location>
    </subcellularLocation>
    <subcellularLocation>
        <location evidence="1">Membrane</location>
        <topology evidence="1">Peripheral membrane protein</topology>
    </subcellularLocation>
    <subcellularLocation>
        <location evidence="4">Secreted</location>
    </subcellularLocation>
</comment>
<comment type="caution">
    <text evidence="20">The sequence shown here is derived from an EMBL/GenBank/DDBJ whole genome shotgun (WGS) entry which is preliminary data.</text>
</comment>
<dbReference type="GO" id="GO:0016020">
    <property type="term" value="C:membrane"/>
    <property type="evidence" value="ECO:0007669"/>
    <property type="project" value="UniProtKB-SubCell"/>
</dbReference>
<feature type="domain" description="EF-hand" evidence="19">
    <location>
        <begin position="280"/>
        <end position="315"/>
    </location>
</feature>
<evidence type="ECO:0000256" key="14">
    <source>
        <dbReference type="ARBA" id="ARBA00023125"/>
    </source>
</evidence>
<dbReference type="InterPro" id="IPR002048">
    <property type="entry name" value="EF_hand_dom"/>
</dbReference>
<keyword evidence="10 18" id="KW-0732">Signal</keyword>
<evidence type="ECO:0000256" key="15">
    <source>
        <dbReference type="ARBA" id="ARBA00023136"/>
    </source>
</evidence>
<dbReference type="PANTHER" id="PTHR19237:SF20">
    <property type="entry name" value="NUCLEOBINDIN 1"/>
    <property type="match status" value="1"/>
</dbReference>
<feature type="chain" id="PRO_5041305585" description="EF-hand domain-containing protein" evidence="18">
    <location>
        <begin position="20"/>
        <end position="407"/>
    </location>
</feature>
<evidence type="ECO:0000256" key="11">
    <source>
        <dbReference type="ARBA" id="ARBA00022737"/>
    </source>
</evidence>
<evidence type="ECO:0000256" key="2">
    <source>
        <dbReference type="ARBA" id="ARBA00004496"/>
    </source>
</evidence>
<feature type="region of interest" description="Disordered" evidence="17">
    <location>
        <begin position="194"/>
        <end position="213"/>
    </location>
</feature>
<dbReference type="SUPFAM" id="SSF47473">
    <property type="entry name" value="EF-hand"/>
    <property type="match status" value="1"/>
</dbReference>
<organism evidence="20 21">
    <name type="scientific">Zophobas morio</name>
    <dbReference type="NCBI Taxonomy" id="2755281"/>
    <lineage>
        <taxon>Eukaryota</taxon>
        <taxon>Metazoa</taxon>
        <taxon>Ecdysozoa</taxon>
        <taxon>Arthropoda</taxon>
        <taxon>Hexapoda</taxon>
        <taxon>Insecta</taxon>
        <taxon>Pterygota</taxon>
        <taxon>Neoptera</taxon>
        <taxon>Endopterygota</taxon>
        <taxon>Coleoptera</taxon>
        <taxon>Polyphaga</taxon>
        <taxon>Cucujiformia</taxon>
        <taxon>Tenebrionidae</taxon>
        <taxon>Zophobas</taxon>
    </lineage>
</organism>
<evidence type="ECO:0000256" key="9">
    <source>
        <dbReference type="ARBA" id="ARBA00022658"/>
    </source>
</evidence>
<dbReference type="GO" id="GO:0005509">
    <property type="term" value="F:calcium ion binding"/>
    <property type="evidence" value="ECO:0007669"/>
    <property type="project" value="InterPro"/>
</dbReference>
<evidence type="ECO:0000256" key="17">
    <source>
        <dbReference type="SAM" id="MobiDB-lite"/>
    </source>
</evidence>
<protein>
    <recommendedName>
        <fullName evidence="19">EF-hand domain-containing protein</fullName>
    </recommendedName>
</protein>
<dbReference type="GO" id="GO:0003677">
    <property type="term" value="F:DNA binding"/>
    <property type="evidence" value="ECO:0007669"/>
    <property type="project" value="UniProtKB-KW"/>
</dbReference>
<keyword evidence="21" id="KW-1185">Reference proteome</keyword>
<feature type="coiled-coil region" evidence="16">
    <location>
        <begin position="99"/>
        <end position="160"/>
    </location>
</feature>
<dbReference type="Proteomes" id="UP001168821">
    <property type="component" value="Unassembled WGS sequence"/>
</dbReference>
<keyword evidence="16" id="KW-0175">Coiled coil</keyword>
<keyword evidence="15" id="KW-0472">Membrane</keyword>
<dbReference type="EMBL" id="JALNTZ010000002">
    <property type="protein sequence ID" value="KAJ3660644.1"/>
    <property type="molecule type" value="Genomic_DNA"/>
</dbReference>
<evidence type="ECO:0000256" key="7">
    <source>
        <dbReference type="ARBA" id="ARBA00022525"/>
    </source>
</evidence>
<evidence type="ECO:0000256" key="16">
    <source>
        <dbReference type="SAM" id="Coils"/>
    </source>
</evidence>
<dbReference type="GO" id="GO:0005794">
    <property type="term" value="C:Golgi apparatus"/>
    <property type="evidence" value="ECO:0007669"/>
    <property type="project" value="UniProtKB-SubCell"/>
</dbReference>
<keyword evidence="8" id="KW-0597">Phosphoprotein</keyword>
<name>A0AA38IX86_9CUCU</name>
<dbReference type="Pfam" id="PF13202">
    <property type="entry name" value="EF-hand_5"/>
    <property type="match status" value="1"/>
</dbReference>
<gene>
    <name evidence="20" type="ORF">Zmor_005083</name>
</gene>
<reference evidence="20" key="1">
    <citation type="journal article" date="2023" name="G3 (Bethesda)">
        <title>Whole genome assemblies of Zophobas morio and Tenebrio molitor.</title>
        <authorList>
            <person name="Kaur S."/>
            <person name="Stinson S.A."/>
            <person name="diCenzo G.C."/>
        </authorList>
    </citation>
    <scope>NUCLEOTIDE SEQUENCE</scope>
    <source>
        <strain evidence="20">QUZm001</strain>
    </source>
</reference>
<keyword evidence="6" id="KW-0963">Cytoplasm</keyword>
<sequence>MNTFLSLVLSLAILQTCFAPPVTQNKEKDKAEENDEVGGLEDYMEYHRYLREVVNALESDPQFRQKLEKAEEHDIRSGKIAEELEFVSHHVRSRLDEIKRVELQRLKELTEKKRRLQQNIVLDDPSHHHLDHSNPHTFEIDDLKKLIAKTTADLVEADKKRREEFKQYEMQKEFEKQVKLNHTNGEDRDKLEKEFKEREEKHKKHEKLHEPGHKAQLEEVWQEQDQMQQEFDPKTFFMLHDIDSNGLWDQDEVKALFIKELEKMYAAGEPEDDMRERAEEMERMRESVFKEVDVNRDGFIDYEEFLAQTKRNDFQQDHGWQGLDERKPYTDEELEEYIRMHQAANQIPHGYPPPMYQQVPPGHHPNVVPVHPNGVPMHPNAVPPGAVPQQFHPGQLPPQHPQQLQVG</sequence>
<keyword evidence="9" id="KW-0344">Guanine-nucleotide releasing factor</keyword>
<keyword evidence="13" id="KW-0333">Golgi apparatus</keyword>
<evidence type="ECO:0000256" key="6">
    <source>
        <dbReference type="ARBA" id="ARBA00022490"/>
    </source>
</evidence>
<evidence type="ECO:0000256" key="3">
    <source>
        <dbReference type="ARBA" id="ARBA00004555"/>
    </source>
</evidence>
<evidence type="ECO:0000256" key="5">
    <source>
        <dbReference type="ARBA" id="ARBA00008063"/>
    </source>
</evidence>
<dbReference type="AlphaFoldDB" id="A0AA38IX86"/>
<evidence type="ECO:0000256" key="18">
    <source>
        <dbReference type="SAM" id="SignalP"/>
    </source>
</evidence>